<dbReference type="SUPFAM" id="SSF55874">
    <property type="entry name" value="ATPase domain of HSP90 chaperone/DNA topoisomerase II/histidine kinase"/>
    <property type="match status" value="1"/>
</dbReference>
<feature type="repeat" description="TPR" evidence="4">
    <location>
        <begin position="160"/>
        <end position="193"/>
    </location>
</feature>
<dbReference type="SUPFAM" id="SSF48452">
    <property type="entry name" value="TPR-like"/>
    <property type="match status" value="3"/>
</dbReference>
<feature type="repeat" description="TPR" evidence="4">
    <location>
        <begin position="24"/>
        <end position="57"/>
    </location>
</feature>
<feature type="repeat" description="TPR" evidence="4">
    <location>
        <begin position="126"/>
        <end position="159"/>
    </location>
</feature>
<keyword evidence="2" id="KW-0808">Transferase</keyword>
<dbReference type="Gene3D" id="3.30.565.10">
    <property type="entry name" value="Histidine kinase-like ATPase, C-terminal domain"/>
    <property type="match status" value="1"/>
</dbReference>
<keyword evidence="7" id="KW-1185">Reference proteome</keyword>
<keyword evidence="3 4" id="KW-0802">TPR repeat</keyword>
<evidence type="ECO:0000313" key="7">
    <source>
        <dbReference type="Proteomes" id="UP000516013"/>
    </source>
</evidence>
<sequence length="879" mass="99434">MRLTDYKKACEIFERSLQIEPDNTIALNSYGKALADSGDYKKACEIFQRSLQINPDNTITLNSYRKALADSGDYKKACEIFERSLQINPDNIIALTSYGKALADSGDYKKACEIFERSLQIEPDNTITLNTYGKALADSGDYKKACEIFERSLQIEPDNTIALNSYRKALADSGDYKKVCEIFERSLQINPDNIIALTRCGKALADSGDYKKACEIFERSLQINPDNIIALTSYGKALADSGDYKKACEIFERSLQINPDDTIALTSYGKALADSGDYKKACEIFERSLQINPDDTITLTSYGKALADSGDCKKAREIFEHSLQIKPDNTITLTSYGKALADSGDCKKACEIFERSLQINPDDTIALTSYGKALADSGDYKKACEIFERSLQIKPDNIIALTSYGKALADSGDYKKACEILQRSLQIQPDNYIFFIFAKCLEQLGRYKDAITQIEQIDTRKLKQYDVNVIHITLGRLYYCLKLYQKGDSYFNLAIDKSDDKEKSILSSARSILANNPHNENAVKMLRQITEDSPRYGEAWEMLRLNTSQKEYFEMVHPDYDHALNDAQILNRSIYHKIANEISMLKAIAYRILRACKDENEVLTSIIASIEDVLEQINSRRAAEKSELEFFSTDETIANTNNKYQHILEVVAKTAHDISDFVNNELAIIESKTRRMIKKTPYEDPQYIQFNKLLIQLELSQAALNDLKAINEGIKLKKHHFPVRKLFEKWESNTQIDNACITLNIQNGDSYFNGDEEKIKSVINELVENSIKHNSQKADLQIQIISRDTVNPSGIRGARIPGSQKYLFIEFNDNGQGISPSRKDWIFQPMNTTATEGYGSGLGLFIIRKTLIQMNGYIQETGQKGATFEIYIPYTEDNP</sequence>
<dbReference type="GO" id="GO:0006396">
    <property type="term" value="P:RNA processing"/>
    <property type="evidence" value="ECO:0007669"/>
    <property type="project" value="InterPro"/>
</dbReference>
<dbReference type="Pfam" id="PF12895">
    <property type="entry name" value="ANAPC3"/>
    <property type="match status" value="2"/>
</dbReference>
<dbReference type="InterPro" id="IPR019734">
    <property type="entry name" value="TPR_rpt"/>
</dbReference>
<dbReference type="Pfam" id="PF02518">
    <property type="entry name" value="HATPase_c"/>
    <property type="match status" value="1"/>
</dbReference>
<dbReference type="PANTHER" id="PTHR44943">
    <property type="entry name" value="CELLULOSE SYNTHASE OPERON PROTEIN C"/>
    <property type="match status" value="1"/>
</dbReference>
<reference evidence="6 7" key="1">
    <citation type="submission" date="2020-08" db="EMBL/GenBank/DDBJ databases">
        <title>Complete genome sequence of Raphidiopsis curvispora isolated from drinking water reservoir in South Korea.</title>
        <authorList>
            <person name="Jeong J."/>
        </authorList>
    </citation>
    <scope>NUCLEOTIDE SEQUENCE [LARGE SCALE GENOMIC DNA]</scope>
    <source>
        <strain evidence="6 7">GIHE-G1</strain>
    </source>
</reference>
<feature type="repeat" description="TPR" evidence="4">
    <location>
        <begin position="262"/>
        <end position="295"/>
    </location>
</feature>
<feature type="repeat" description="TPR" evidence="4">
    <location>
        <begin position="194"/>
        <end position="227"/>
    </location>
</feature>
<dbReference type="GO" id="GO:0016301">
    <property type="term" value="F:kinase activity"/>
    <property type="evidence" value="ECO:0007669"/>
    <property type="project" value="UniProtKB-KW"/>
</dbReference>
<evidence type="ECO:0000256" key="3">
    <source>
        <dbReference type="ARBA" id="ARBA00022803"/>
    </source>
</evidence>
<dbReference type="Pfam" id="PF07719">
    <property type="entry name" value="TPR_2"/>
    <property type="match status" value="1"/>
</dbReference>
<dbReference type="Proteomes" id="UP000516013">
    <property type="component" value="Chromosome"/>
</dbReference>
<feature type="repeat" description="TPR" evidence="4">
    <location>
        <begin position="364"/>
        <end position="397"/>
    </location>
</feature>
<dbReference type="PROSITE" id="PS50109">
    <property type="entry name" value="HIS_KIN"/>
    <property type="match status" value="1"/>
</dbReference>
<dbReference type="EMBL" id="CP060822">
    <property type="protein sequence ID" value="QNP31254.1"/>
    <property type="molecule type" value="Genomic_DNA"/>
</dbReference>
<dbReference type="Pfam" id="PF13424">
    <property type="entry name" value="TPR_12"/>
    <property type="match status" value="1"/>
</dbReference>
<evidence type="ECO:0000313" key="6">
    <source>
        <dbReference type="EMBL" id="QNP31254.1"/>
    </source>
</evidence>
<evidence type="ECO:0000259" key="5">
    <source>
        <dbReference type="PROSITE" id="PS50109"/>
    </source>
</evidence>
<dbReference type="InterPro" id="IPR036890">
    <property type="entry name" value="HATPase_C_sf"/>
</dbReference>
<dbReference type="PANTHER" id="PTHR44943:SF8">
    <property type="entry name" value="TPR REPEAT-CONTAINING PROTEIN MJ0263"/>
    <property type="match status" value="1"/>
</dbReference>
<dbReference type="InterPro" id="IPR003594">
    <property type="entry name" value="HATPase_dom"/>
</dbReference>
<evidence type="ECO:0000256" key="2">
    <source>
        <dbReference type="ARBA" id="ARBA00022777"/>
    </source>
</evidence>
<feature type="repeat" description="TPR" evidence="4">
    <location>
        <begin position="58"/>
        <end position="91"/>
    </location>
</feature>
<feature type="repeat" description="TPR" evidence="4">
    <location>
        <begin position="330"/>
        <end position="363"/>
    </location>
</feature>
<feature type="domain" description="Histidine kinase" evidence="5">
    <location>
        <begin position="657"/>
        <end position="876"/>
    </location>
</feature>
<dbReference type="AlphaFoldDB" id="A0A7H0F5D8"/>
<dbReference type="PROSITE" id="PS50293">
    <property type="entry name" value="TPR_REGION"/>
    <property type="match status" value="5"/>
</dbReference>
<evidence type="ECO:0000256" key="1">
    <source>
        <dbReference type="ARBA" id="ARBA00022737"/>
    </source>
</evidence>
<feature type="repeat" description="TPR" evidence="4">
    <location>
        <begin position="296"/>
        <end position="329"/>
    </location>
</feature>
<dbReference type="InterPro" id="IPR051685">
    <property type="entry name" value="Ycf3/AcsC/BcsC/TPR_MFPF"/>
</dbReference>
<dbReference type="SMART" id="SM00387">
    <property type="entry name" value="HATPase_c"/>
    <property type="match status" value="1"/>
</dbReference>
<dbReference type="InterPro" id="IPR003107">
    <property type="entry name" value="HAT"/>
</dbReference>
<dbReference type="KEGG" id="ccur:IAR63_12585"/>
<feature type="repeat" description="TPR" evidence="4">
    <location>
        <begin position="228"/>
        <end position="261"/>
    </location>
</feature>
<organism evidence="6 7">
    <name type="scientific">Cylindrospermopsis curvispora GIHE-G1</name>
    <dbReference type="NCBI Taxonomy" id="2666332"/>
    <lineage>
        <taxon>Bacteria</taxon>
        <taxon>Bacillati</taxon>
        <taxon>Cyanobacteriota</taxon>
        <taxon>Cyanophyceae</taxon>
        <taxon>Nostocales</taxon>
        <taxon>Aphanizomenonaceae</taxon>
        <taxon>Cylindrospermopsis</taxon>
    </lineage>
</organism>
<dbReference type="Pfam" id="PF14559">
    <property type="entry name" value="TPR_19"/>
    <property type="match status" value="1"/>
</dbReference>
<name>A0A7H0F5D8_9CYAN</name>
<dbReference type="InterPro" id="IPR011990">
    <property type="entry name" value="TPR-like_helical_dom_sf"/>
</dbReference>
<gene>
    <name evidence="6" type="ORF">IAR63_12585</name>
</gene>
<feature type="repeat" description="TPR" evidence="4">
    <location>
        <begin position="92"/>
        <end position="125"/>
    </location>
</feature>
<feature type="repeat" description="TPR" evidence="4">
    <location>
        <begin position="398"/>
        <end position="431"/>
    </location>
</feature>
<dbReference type="PROSITE" id="PS50005">
    <property type="entry name" value="TPR"/>
    <property type="match status" value="12"/>
</dbReference>
<protein>
    <submittedName>
        <fullName evidence="6">Tetratricopeptide repeat protein</fullName>
    </submittedName>
</protein>
<keyword evidence="1" id="KW-0677">Repeat</keyword>
<accession>A0A7H0F5D8</accession>
<dbReference type="SMART" id="SM00386">
    <property type="entry name" value="HAT"/>
    <property type="match status" value="12"/>
</dbReference>
<dbReference type="InterPro" id="IPR005467">
    <property type="entry name" value="His_kinase_dom"/>
</dbReference>
<dbReference type="Gene3D" id="1.25.40.10">
    <property type="entry name" value="Tetratricopeptide repeat domain"/>
    <property type="match status" value="2"/>
</dbReference>
<dbReference type="InterPro" id="IPR013105">
    <property type="entry name" value="TPR_2"/>
</dbReference>
<evidence type="ECO:0000256" key="4">
    <source>
        <dbReference type="PROSITE-ProRule" id="PRU00339"/>
    </source>
</evidence>
<keyword evidence="2" id="KW-0418">Kinase</keyword>
<proteinExistence type="predicted"/>
<dbReference type="SMART" id="SM00028">
    <property type="entry name" value="TPR"/>
    <property type="match status" value="13"/>
</dbReference>